<evidence type="ECO:0000313" key="11">
    <source>
        <dbReference type="EMBL" id="EGG17938.1"/>
    </source>
</evidence>
<comment type="similarity">
    <text evidence="3">Belongs to the PIGS family.</text>
</comment>
<dbReference type="Pfam" id="PF10510">
    <property type="entry name" value="PIG-S"/>
    <property type="match status" value="1"/>
</dbReference>
<organism evidence="11 12">
    <name type="scientific">Cavenderia fasciculata</name>
    <name type="common">Slime mold</name>
    <name type="synonym">Dictyostelium fasciculatum</name>
    <dbReference type="NCBI Taxonomy" id="261658"/>
    <lineage>
        <taxon>Eukaryota</taxon>
        <taxon>Amoebozoa</taxon>
        <taxon>Evosea</taxon>
        <taxon>Eumycetozoa</taxon>
        <taxon>Dictyostelia</taxon>
        <taxon>Acytosteliales</taxon>
        <taxon>Cavenderiaceae</taxon>
        <taxon>Cavenderia</taxon>
    </lineage>
</organism>
<name>F4Q545_CACFS</name>
<proteinExistence type="inferred from homology"/>
<dbReference type="UniPathway" id="UPA00196"/>
<gene>
    <name evidence="11" type="primary">pigS</name>
    <name evidence="11" type="ORF">DFA_08939</name>
</gene>
<dbReference type="PANTHER" id="PTHR21072:SF13">
    <property type="entry name" value="GPI TRANSAMIDASE COMPONENT PIG-S"/>
    <property type="match status" value="1"/>
</dbReference>
<protein>
    <submittedName>
        <fullName evidence="11">Phosphatidylinositol glycan</fullName>
    </submittedName>
</protein>
<dbReference type="KEGG" id="dfa:DFA_08939"/>
<dbReference type="AlphaFoldDB" id="F4Q545"/>
<evidence type="ECO:0000256" key="4">
    <source>
        <dbReference type="ARBA" id="ARBA00022502"/>
    </source>
</evidence>
<dbReference type="OMA" id="VPVCFPI"/>
<evidence type="ECO:0000256" key="9">
    <source>
        <dbReference type="ARBA" id="ARBA00023180"/>
    </source>
</evidence>
<evidence type="ECO:0000256" key="8">
    <source>
        <dbReference type="ARBA" id="ARBA00023136"/>
    </source>
</evidence>
<feature type="transmembrane region" description="Helical" evidence="10">
    <location>
        <begin position="397"/>
        <end position="416"/>
    </location>
</feature>
<sequence>MAVSKRVTIVAVFVVSFLLGLPVWWYTTTTYRSPVEFEPILKYNQYRQELQQLKVTNNSNSNNNNNNSIVGQWPSFIDLINRYHQPNHDNVVKTATEYCLSFTLLNADPSSIIPKWQFQELYNANLKQFVDQISVIANFTIQSKVSHYATLLKSPIYDKESNSYYIPSGSLSEYINPNEWQLDSTSTNQPTLNFIVYIPPPSQSPLYIGKPGSPSSSKSNAFSIPQYGGVVIHNVNHQSAADATSTVTGSSSTTTDLTNELQEAILTFRYQLQDLFGISRKKEQSQQQNNNNKSTITKNQLNKLILRSLADNVNVTIDTLTSLSSLLDSLPNMLVLDNIKEKVDLAIERINATHTAFAKGDFYAALAASKVAFNAAEEAFFDENMLSQLYFPDEHKYAVYTPLFVPVCFPIIAGVFQEFKHYRLKKSQKKTK</sequence>
<dbReference type="OrthoDB" id="28748at2759"/>
<comment type="pathway">
    <text evidence="2">Glycolipid biosynthesis; glycosylphosphatidylinositol-anchor biosynthesis.</text>
</comment>
<dbReference type="GO" id="GO:0006506">
    <property type="term" value="P:GPI anchor biosynthetic process"/>
    <property type="evidence" value="ECO:0007669"/>
    <property type="project" value="UniProtKB-UniPathway"/>
</dbReference>
<feature type="transmembrane region" description="Helical" evidence="10">
    <location>
        <begin position="7"/>
        <end position="26"/>
    </location>
</feature>
<dbReference type="GO" id="GO:0042765">
    <property type="term" value="C:GPI-anchor transamidase complex"/>
    <property type="evidence" value="ECO:0007669"/>
    <property type="project" value="InterPro"/>
</dbReference>
<keyword evidence="8 10" id="KW-0472">Membrane</keyword>
<comment type="subcellular location">
    <subcellularLocation>
        <location evidence="1">Endoplasmic reticulum membrane</location>
        <topology evidence="1">Multi-pass membrane protein</topology>
    </subcellularLocation>
</comment>
<dbReference type="EMBL" id="GL883021">
    <property type="protein sequence ID" value="EGG17938.1"/>
    <property type="molecule type" value="Genomic_DNA"/>
</dbReference>
<evidence type="ECO:0000313" key="12">
    <source>
        <dbReference type="Proteomes" id="UP000007797"/>
    </source>
</evidence>
<keyword evidence="5 10" id="KW-0812">Transmembrane</keyword>
<evidence type="ECO:0000256" key="2">
    <source>
        <dbReference type="ARBA" id="ARBA00004687"/>
    </source>
</evidence>
<keyword evidence="12" id="KW-1185">Reference proteome</keyword>
<dbReference type="Proteomes" id="UP000007797">
    <property type="component" value="Unassembled WGS sequence"/>
</dbReference>
<evidence type="ECO:0000256" key="7">
    <source>
        <dbReference type="ARBA" id="ARBA00022989"/>
    </source>
</evidence>
<dbReference type="STRING" id="1054147.F4Q545"/>
<dbReference type="PANTHER" id="PTHR21072">
    <property type="entry name" value="GPI TRANSAMIDASE COMPONENT PIG-S"/>
    <property type="match status" value="1"/>
</dbReference>
<keyword evidence="6" id="KW-0256">Endoplasmic reticulum</keyword>
<dbReference type="GO" id="GO:0016255">
    <property type="term" value="P:attachment of GPI anchor to protein"/>
    <property type="evidence" value="ECO:0007669"/>
    <property type="project" value="InterPro"/>
</dbReference>
<dbReference type="GeneID" id="14868798"/>
<evidence type="ECO:0000256" key="6">
    <source>
        <dbReference type="ARBA" id="ARBA00022824"/>
    </source>
</evidence>
<evidence type="ECO:0000256" key="10">
    <source>
        <dbReference type="SAM" id="Phobius"/>
    </source>
</evidence>
<keyword evidence="9" id="KW-0325">Glycoprotein</keyword>
<keyword evidence="4" id="KW-0337">GPI-anchor biosynthesis</keyword>
<keyword evidence="7 10" id="KW-1133">Transmembrane helix</keyword>
<dbReference type="InterPro" id="IPR019540">
    <property type="entry name" value="PtdIno-glycan_biosynth_class_S"/>
</dbReference>
<evidence type="ECO:0000256" key="5">
    <source>
        <dbReference type="ARBA" id="ARBA00022692"/>
    </source>
</evidence>
<dbReference type="RefSeq" id="XP_004356422.1">
    <property type="nucleotide sequence ID" value="XM_004356369.1"/>
</dbReference>
<evidence type="ECO:0000256" key="3">
    <source>
        <dbReference type="ARBA" id="ARBA00005316"/>
    </source>
</evidence>
<reference evidence="12" key="1">
    <citation type="journal article" date="2011" name="Genome Res.">
        <title>Phylogeny-wide analysis of social amoeba genomes highlights ancient origins for complex intercellular communication.</title>
        <authorList>
            <person name="Heidel A.J."/>
            <person name="Lawal H.M."/>
            <person name="Felder M."/>
            <person name="Schilde C."/>
            <person name="Helps N.R."/>
            <person name="Tunggal B."/>
            <person name="Rivero F."/>
            <person name="John U."/>
            <person name="Schleicher M."/>
            <person name="Eichinger L."/>
            <person name="Platzer M."/>
            <person name="Noegel A.A."/>
            <person name="Schaap P."/>
            <person name="Gloeckner G."/>
        </authorList>
    </citation>
    <scope>NUCLEOTIDE SEQUENCE [LARGE SCALE GENOMIC DNA]</scope>
    <source>
        <strain evidence="12">SH3</strain>
    </source>
</reference>
<evidence type="ECO:0000256" key="1">
    <source>
        <dbReference type="ARBA" id="ARBA00004477"/>
    </source>
</evidence>
<accession>F4Q545</accession>